<evidence type="ECO:0000313" key="2">
    <source>
        <dbReference type="Proteomes" id="UP000695562"/>
    </source>
</evidence>
<gene>
    <name evidence="1" type="ORF">CYY_003975</name>
</gene>
<comment type="caution">
    <text evidence="1">The sequence shown here is derived from an EMBL/GenBank/DDBJ whole genome shotgun (WGS) entry which is preliminary data.</text>
</comment>
<evidence type="ECO:0000313" key="1">
    <source>
        <dbReference type="EMBL" id="KAF2074744.1"/>
    </source>
</evidence>
<keyword evidence="2" id="KW-1185">Reference proteome</keyword>
<dbReference type="EMBL" id="AJWJ01000132">
    <property type="protein sequence ID" value="KAF2074744.1"/>
    <property type="molecule type" value="Genomic_DNA"/>
</dbReference>
<dbReference type="AlphaFoldDB" id="A0A8J4V878"/>
<reference evidence="1" key="1">
    <citation type="submission" date="2020-01" db="EMBL/GenBank/DDBJ databases">
        <title>Development of genomics and gene disruption for Polysphondylium violaceum indicates a role for the polyketide synthase stlB in stalk morphogenesis.</title>
        <authorList>
            <person name="Narita B."/>
            <person name="Kawabe Y."/>
            <person name="Kin K."/>
            <person name="Saito T."/>
            <person name="Gibbs R."/>
            <person name="Kuspa A."/>
            <person name="Muzny D."/>
            <person name="Queller D."/>
            <person name="Richards S."/>
            <person name="Strassman J."/>
            <person name="Sucgang R."/>
            <person name="Worley K."/>
            <person name="Schaap P."/>
        </authorList>
    </citation>
    <scope>NUCLEOTIDE SEQUENCE</scope>
    <source>
        <strain evidence="1">QSvi11</strain>
    </source>
</reference>
<dbReference type="Proteomes" id="UP000695562">
    <property type="component" value="Unassembled WGS sequence"/>
</dbReference>
<proteinExistence type="predicted"/>
<organism evidence="1 2">
    <name type="scientific">Polysphondylium violaceum</name>
    <dbReference type="NCBI Taxonomy" id="133409"/>
    <lineage>
        <taxon>Eukaryota</taxon>
        <taxon>Amoebozoa</taxon>
        <taxon>Evosea</taxon>
        <taxon>Eumycetozoa</taxon>
        <taxon>Dictyostelia</taxon>
        <taxon>Dictyosteliales</taxon>
        <taxon>Dictyosteliaceae</taxon>
        <taxon>Polysphondylium</taxon>
    </lineage>
</organism>
<protein>
    <submittedName>
        <fullName evidence="1">Uncharacterized protein</fullName>
    </submittedName>
</protein>
<sequence length="95" mass="11181">MGIYLRRIIRNYVVENKEIRNSFSYLNANYKELALLDKEKYNILICLVIDHPYGRLMDYGIEDTKMDFVLQVFDSPHIGIVNSLEINQPTEKLTP</sequence>
<name>A0A8J4V878_9MYCE</name>
<accession>A0A8J4V878</accession>